<name>A0A0B2UFV9_9GAMM</name>
<evidence type="ECO:0000313" key="3">
    <source>
        <dbReference type="Proteomes" id="UP000031012"/>
    </source>
</evidence>
<feature type="signal peptide" evidence="1">
    <location>
        <begin position="1"/>
        <end position="30"/>
    </location>
</feature>
<feature type="chain" id="PRO_5002077268" description="DUF3108 domain-containing protein" evidence="1">
    <location>
        <begin position="31"/>
        <end position="237"/>
    </location>
</feature>
<dbReference type="Proteomes" id="UP000031012">
    <property type="component" value="Unassembled WGS sequence"/>
</dbReference>
<reference evidence="2 3" key="1">
    <citation type="submission" date="2014-03" db="EMBL/GenBank/DDBJ databases">
        <title>Genome sequence of the diesel-degrader and plant-growth promoter Acinetobacter oleivorans PF-1 isolated from the roots of poplar tree.</title>
        <authorList>
            <person name="Gkorezis P."/>
            <person name="van Hamme J."/>
            <person name="Rineau F."/>
            <person name="Vangronsveld J."/>
            <person name="Francetti A."/>
        </authorList>
    </citation>
    <scope>NUCLEOTIDE SEQUENCE [LARGE SCALE GENOMIC DNA]</scope>
    <source>
        <strain evidence="2 3">PF1</strain>
    </source>
</reference>
<comment type="caution">
    <text evidence="2">The sequence shown here is derived from an EMBL/GenBank/DDBJ whole genome shotgun (WGS) entry which is preliminary data.</text>
</comment>
<organism evidence="2 3">
    <name type="scientific">Acinetobacter oleivorans</name>
    <dbReference type="NCBI Taxonomy" id="1148157"/>
    <lineage>
        <taxon>Bacteria</taxon>
        <taxon>Pseudomonadati</taxon>
        <taxon>Pseudomonadota</taxon>
        <taxon>Gammaproteobacteria</taxon>
        <taxon>Moraxellales</taxon>
        <taxon>Moraxellaceae</taxon>
        <taxon>Acinetobacter</taxon>
    </lineage>
</organism>
<accession>A0A0B2UFV9</accession>
<sequence>MATKFLKSFGIATGISTTLLFAGFSSHALAMSPFQANYQFTYNNKGMGTATRALSQQGNNWTYNFTAKAGGIASASETSKFSFANGKIGSQSFSRTSKILIHNNTMNINFNPNSKTISTKKDDKARSFAWQAGVLDELNAELQLREDLKNGSLKTSYPLADAKEVENRRFVKQGNEKIKTSYGTFDTIKVVLQHNKPERSTIFWLAPKLDYLPVKVSHIDGKTSYGLLLTSYTGKTN</sequence>
<protein>
    <recommendedName>
        <fullName evidence="4">DUF3108 domain-containing protein</fullName>
    </recommendedName>
</protein>
<evidence type="ECO:0008006" key="4">
    <source>
        <dbReference type="Google" id="ProtNLM"/>
    </source>
</evidence>
<dbReference type="InterPro" id="IPR021457">
    <property type="entry name" value="DUF3108"/>
</dbReference>
<gene>
    <name evidence="2" type="ORF">DH17_08845</name>
</gene>
<keyword evidence="1" id="KW-0732">Signal</keyword>
<evidence type="ECO:0000256" key="1">
    <source>
        <dbReference type="SAM" id="SignalP"/>
    </source>
</evidence>
<dbReference type="EMBL" id="JHQK01000003">
    <property type="protein sequence ID" value="KHN67845.1"/>
    <property type="molecule type" value="Genomic_DNA"/>
</dbReference>
<proteinExistence type="predicted"/>
<evidence type="ECO:0000313" key="2">
    <source>
        <dbReference type="EMBL" id="KHN67845.1"/>
    </source>
</evidence>
<dbReference type="AlphaFoldDB" id="A0A0B2UFV9"/>
<dbReference type="Pfam" id="PF11306">
    <property type="entry name" value="DUF3108"/>
    <property type="match status" value="1"/>
</dbReference>